<evidence type="ECO:0000256" key="5">
    <source>
        <dbReference type="ARBA" id="ARBA00023172"/>
    </source>
</evidence>
<evidence type="ECO:0000313" key="12">
    <source>
        <dbReference type="Proteomes" id="UP000184204"/>
    </source>
</evidence>
<accession>A0A0X8V9X3</accession>
<evidence type="ECO:0000256" key="3">
    <source>
        <dbReference type="ARBA" id="ARBA00022908"/>
    </source>
</evidence>
<dbReference type="InterPro" id="IPR002104">
    <property type="entry name" value="Integrase_catalytic"/>
</dbReference>
<dbReference type="GO" id="GO:0015074">
    <property type="term" value="P:DNA integration"/>
    <property type="evidence" value="ECO:0007669"/>
    <property type="project" value="InterPro"/>
</dbReference>
<reference evidence="10" key="4">
    <citation type="submission" date="2016-11" db="EMBL/GenBank/DDBJ databases">
        <authorList>
            <person name="Varghese N."/>
            <person name="Submissions S."/>
        </authorList>
    </citation>
    <scope>NUCLEOTIDE SEQUENCE</scope>
    <source>
        <strain evidence="10">DSM 1682</strain>
    </source>
</reference>
<keyword evidence="4 6" id="KW-0238">DNA-binding</keyword>
<dbReference type="PANTHER" id="PTHR30349">
    <property type="entry name" value="PHAGE INTEGRASE-RELATED"/>
    <property type="match status" value="1"/>
</dbReference>
<evidence type="ECO:0000256" key="6">
    <source>
        <dbReference type="PROSITE-ProRule" id="PRU01248"/>
    </source>
</evidence>
<comment type="function">
    <text evidence="1">Site-specific tyrosine recombinase, which acts by catalyzing the cutting and rejoining of the recombining DNA molecules.</text>
</comment>
<dbReference type="Proteomes" id="UP000184204">
    <property type="component" value="Unassembled WGS sequence"/>
</dbReference>
<dbReference type="InterPro" id="IPR044068">
    <property type="entry name" value="CB"/>
</dbReference>
<keyword evidence="11" id="KW-1185">Reference proteome</keyword>
<keyword evidence="5" id="KW-0233">DNA recombination</keyword>
<name>A0A0X8V9X3_ANAPI</name>
<protein>
    <submittedName>
        <fullName evidence="10">Integrase/recombinase XerD</fullName>
    </submittedName>
    <submittedName>
        <fullName evidence="9">Tyrosine recombinase XerD</fullName>
    </submittedName>
</protein>
<evidence type="ECO:0000313" key="9">
    <source>
        <dbReference type="EMBL" id="AMJ41717.1"/>
    </source>
</evidence>
<dbReference type="InterPro" id="IPR010998">
    <property type="entry name" value="Integrase_recombinase_N"/>
</dbReference>
<dbReference type="OrthoDB" id="9801717at2"/>
<proteinExistence type="inferred from homology"/>
<dbReference type="SUPFAM" id="SSF56349">
    <property type="entry name" value="DNA breaking-rejoining enzymes"/>
    <property type="match status" value="1"/>
</dbReference>
<organism evidence="10 12">
    <name type="scientific">Anaerotignum propionicum DSM 1682</name>
    <dbReference type="NCBI Taxonomy" id="991789"/>
    <lineage>
        <taxon>Bacteria</taxon>
        <taxon>Bacillati</taxon>
        <taxon>Bacillota</taxon>
        <taxon>Clostridia</taxon>
        <taxon>Lachnospirales</taxon>
        <taxon>Anaerotignaceae</taxon>
        <taxon>Anaerotignum</taxon>
    </lineage>
</organism>
<evidence type="ECO:0000259" key="7">
    <source>
        <dbReference type="PROSITE" id="PS51898"/>
    </source>
</evidence>
<evidence type="ECO:0000259" key="8">
    <source>
        <dbReference type="PROSITE" id="PS51900"/>
    </source>
</evidence>
<dbReference type="PROSITE" id="PS51898">
    <property type="entry name" value="TYR_RECOMBINASE"/>
    <property type="match status" value="1"/>
</dbReference>
<dbReference type="AlphaFoldDB" id="A0A0X8V9X3"/>
<dbReference type="InterPro" id="IPR050090">
    <property type="entry name" value="Tyrosine_recombinase_XerCD"/>
</dbReference>
<feature type="domain" description="Tyr recombinase" evidence="7">
    <location>
        <begin position="107"/>
        <end position="294"/>
    </location>
</feature>
<dbReference type="EMBL" id="FQUA01000008">
    <property type="protein sequence ID" value="SHE83132.1"/>
    <property type="molecule type" value="Genomic_DNA"/>
</dbReference>
<dbReference type="Proteomes" id="UP000068026">
    <property type="component" value="Chromosome"/>
</dbReference>
<sequence>MDLRTIANEYLFECEYKKFSPRTLRIYNLHINYLIDYLNQKGITEVEDVTPQHIKQYLMAKQRARNKPNYINSILSTYKTMFRYFYKEGYIDNIPTEEVGSIRKEKVIIRTFTKEDIRKMLEYYNGRTFLDVRNKTIIAMFFDTGIRLSELIDLKEEDIKDDYILIKCGKGSKDRVVPKSPFLAKYIFKYQVIREERFMDRNLIEKEFFLSKNCRKLSREMVERIVKDAGEYANVSKDIRVSPHTCRHTFAHMQLMNGLDIYSLSRLLGHENVSITQIYLNGIKDDDVIYQSKKTSVLMNL</sequence>
<dbReference type="Pfam" id="PF13495">
    <property type="entry name" value="Phage_int_SAM_4"/>
    <property type="match status" value="1"/>
</dbReference>
<reference evidence="12" key="3">
    <citation type="submission" date="2016-11" db="EMBL/GenBank/DDBJ databases">
        <authorList>
            <person name="Jaros S."/>
            <person name="Januszkiewicz K."/>
            <person name="Wedrychowicz H."/>
        </authorList>
    </citation>
    <scope>NUCLEOTIDE SEQUENCE [LARGE SCALE GENOMIC DNA]</scope>
    <source>
        <strain evidence="12">DSM 1682</strain>
    </source>
</reference>
<reference evidence="9 11" key="1">
    <citation type="journal article" date="2016" name="Genome Announc.">
        <title>Complete Genome Sequence of the Amino Acid-Fermenting Clostridium propionicum X2 (DSM 1682).</title>
        <authorList>
            <person name="Poehlein A."/>
            <person name="Schlien K."/>
            <person name="Chowdhury N.P."/>
            <person name="Gottschalk G."/>
            <person name="Buckel W."/>
            <person name="Daniel R."/>
        </authorList>
    </citation>
    <scope>NUCLEOTIDE SEQUENCE [LARGE SCALE GENOMIC DNA]</scope>
    <source>
        <strain evidence="9 11">X2</strain>
    </source>
</reference>
<gene>
    <name evidence="9" type="primary">xerD_7</name>
    <name evidence="9" type="ORF">CPRO_21370</name>
    <name evidence="10" type="ORF">SAMN02745151_01915</name>
</gene>
<keyword evidence="3" id="KW-0229">DNA integration</keyword>
<evidence type="ECO:0000256" key="4">
    <source>
        <dbReference type="ARBA" id="ARBA00023125"/>
    </source>
</evidence>
<dbReference type="Gene3D" id="1.10.443.10">
    <property type="entry name" value="Intergrase catalytic core"/>
    <property type="match status" value="1"/>
</dbReference>
<dbReference type="InterPro" id="IPR004107">
    <property type="entry name" value="Integrase_SAM-like_N"/>
</dbReference>
<dbReference type="InterPro" id="IPR011010">
    <property type="entry name" value="DNA_brk_join_enz"/>
</dbReference>
<dbReference type="InterPro" id="IPR013762">
    <property type="entry name" value="Integrase-like_cat_sf"/>
</dbReference>
<dbReference type="KEGG" id="cpro:CPRO_21370"/>
<reference evidence="11" key="2">
    <citation type="submission" date="2016-01" db="EMBL/GenBank/DDBJ databases">
        <authorList>
            <person name="Poehlein A."/>
            <person name="Schlien K."/>
            <person name="Gottschalk G."/>
            <person name="Buckel W."/>
            <person name="Daniel R."/>
        </authorList>
    </citation>
    <scope>NUCLEOTIDE SEQUENCE [LARGE SCALE GENOMIC DNA]</scope>
    <source>
        <strain evidence="11">X2</strain>
    </source>
</reference>
<dbReference type="PROSITE" id="PS51900">
    <property type="entry name" value="CB"/>
    <property type="match status" value="1"/>
</dbReference>
<dbReference type="PANTHER" id="PTHR30349:SF64">
    <property type="entry name" value="PROPHAGE INTEGRASE INTD-RELATED"/>
    <property type="match status" value="1"/>
</dbReference>
<evidence type="ECO:0000313" key="11">
    <source>
        <dbReference type="Proteomes" id="UP000068026"/>
    </source>
</evidence>
<dbReference type="GO" id="GO:0006310">
    <property type="term" value="P:DNA recombination"/>
    <property type="evidence" value="ECO:0007669"/>
    <property type="project" value="UniProtKB-KW"/>
</dbReference>
<dbReference type="EMBL" id="CP014223">
    <property type="protein sequence ID" value="AMJ41717.1"/>
    <property type="molecule type" value="Genomic_DNA"/>
</dbReference>
<comment type="similarity">
    <text evidence="2">Belongs to the 'phage' integrase family.</text>
</comment>
<dbReference type="Gene3D" id="1.10.150.130">
    <property type="match status" value="1"/>
</dbReference>
<dbReference type="Pfam" id="PF00589">
    <property type="entry name" value="Phage_integrase"/>
    <property type="match status" value="1"/>
</dbReference>
<evidence type="ECO:0000256" key="1">
    <source>
        <dbReference type="ARBA" id="ARBA00003283"/>
    </source>
</evidence>
<feature type="domain" description="Core-binding (CB)" evidence="8">
    <location>
        <begin position="1"/>
        <end position="86"/>
    </location>
</feature>
<evidence type="ECO:0000313" key="10">
    <source>
        <dbReference type="EMBL" id="SHE83132.1"/>
    </source>
</evidence>
<dbReference type="RefSeq" id="WP_066051401.1">
    <property type="nucleotide sequence ID" value="NZ_CP014223.1"/>
</dbReference>
<dbReference type="GO" id="GO:0003677">
    <property type="term" value="F:DNA binding"/>
    <property type="evidence" value="ECO:0007669"/>
    <property type="project" value="UniProtKB-UniRule"/>
</dbReference>
<evidence type="ECO:0000256" key="2">
    <source>
        <dbReference type="ARBA" id="ARBA00008857"/>
    </source>
</evidence>